<reference evidence="2" key="1">
    <citation type="submission" date="2021-01" db="EMBL/GenBank/DDBJ databases">
        <authorList>
            <person name="Corre E."/>
            <person name="Pelletier E."/>
            <person name="Niang G."/>
            <person name="Scheremetjew M."/>
            <person name="Finn R."/>
            <person name="Kale V."/>
            <person name="Holt S."/>
            <person name="Cochrane G."/>
            <person name="Meng A."/>
            <person name="Brown T."/>
            <person name="Cohen L."/>
        </authorList>
    </citation>
    <scope>NUCLEOTIDE SEQUENCE</scope>
    <source>
        <strain evidence="2">CCMP1320</strain>
    </source>
</reference>
<name>A0A7S3QQD6_DUNTE</name>
<feature type="region of interest" description="Disordered" evidence="1">
    <location>
        <begin position="39"/>
        <end position="78"/>
    </location>
</feature>
<feature type="compositionally biased region" description="Low complexity" evidence="1">
    <location>
        <begin position="63"/>
        <end position="78"/>
    </location>
</feature>
<proteinExistence type="predicted"/>
<gene>
    <name evidence="2" type="ORF">DTER00134_LOCUS4765</name>
</gene>
<feature type="region of interest" description="Disordered" evidence="1">
    <location>
        <begin position="94"/>
        <end position="176"/>
    </location>
</feature>
<dbReference type="AlphaFoldDB" id="A0A7S3QQD6"/>
<evidence type="ECO:0000313" key="2">
    <source>
        <dbReference type="EMBL" id="CAE0489694.1"/>
    </source>
</evidence>
<organism evidence="2">
    <name type="scientific">Dunaliella tertiolecta</name>
    <name type="common">Green alga</name>
    <dbReference type="NCBI Taxonomy" id="3047"/>
    <lineage>
        <taxon>Eukaryota</taxon>
        <taxon>Viridiplantae</taxon>
        <taxon>Chlorophyta</taxon>
        <taxon>core chlorophytes</taxon>
        <taxon>Chlorophyceae</taxon>
        <taxon>CS clade</taxon>
        <taxon>Chlamydomonadales</taxon>
        <taxon>Dunaliellaceae</taxon>
        <taxon>Dunaliella</taxon>
    </lineage>
</organism>
<evidence type="ECO:0000256" key="1">
    <source>
        <dbReference type="SAM" id="MobiDB-lite"/>
    </source>
</evidence>
<sequence length="246" mass="26914">MLRGGSFTSGGRLGSFTSSVRRVPSFSGACNMGADLDGDVQVKDQAPGLPFGLPKSKKKQKQQLKQQQQQQQLEAEQEAGYQLEQDLWREEQEQIQQRRQAAMQQQQQRQQQQQQVPHQEEPQQQEALKQQQAQPQQQGQQQGYESTSDASHSTSAADQVACPPGSAKPATELPKHSARIPGGDGCFDLVDIAALRPLLLQRLGAAAQLCDAALTMVESCSKGKEVYGTELETAKTNLSRLQNGSS</sequence>
<dbReference type="EMBL" id="HBIP01008688">
    <property type="protein sequence ID" value="CAE0489694.1"/>
    <property type="molecule type" value="Transcribed_RNA"/>
</dbReference>
<feature type="compositionally biased region" description="Low complexity" evidence="1">
    <location>
        <begin position="94"/>
        <end position="158"/>
    </location>
</feature>
<protein>
    <submittedName>
        <fullName evidence="2">Uncharacterized protein</fullName>
    </submittedName>
</protein>
<accession>A0A7S3QQD6</accession>